<gene>
    <name evidence="3" type="ORF">DR864_27960</name>
</gene>
<keyword evidence="1" id="KW-0732">Signal</keyword>
<dbReference type="PANTHER" id="PTHR34406">
    <property type="entry name" value="PROTEIN YCEI"/>
    <property type="match status" value="1"/>
</dbReference>
<dbReference type="SUPFAM" id="SSF101874">
    <property type="entry name" value="YceI-like"/>
    <property type="match status" value="1"/>
</dbReference>
<protein>
    <submittedName>
        <fullName evidence="3">YceI family protein</fullName>
    </submittedName>
</protein>
<dbReference type="Pfam" id="PF04264">
    <property type="entry name" value="YceI"/>
    <property type="match status" value="1"/>
</dbReference>
<dbReference type="PANTHER" id="PTHR34406:SF1">
    <property type="entry name" value="PROTEIN YCEI"/>
    <property type="match status" value="1"/>
</dbReference>
<accession>A0A344TRN1</accession>
<keyword evidence="4" id="KW-1185">Reference proteome</keyword>
<dbReference type="InterPro" id="IPR036761">
    <property type="entry name" value="TTHA0802/YceI-like_sf"/>
</dbReference>
<evidence type="ECO:0000313" key="3">
    <source>
        <dbReference type="EMBL" id="AXE21302.1"/>
    </source>
</evidence>
<evidence type="ECO:0000313" key="4">
    <source>
        <dbReference type="Proteomes" id="UP000251993"/>
    </source>
</evidence>
<evidence type="ECO:0000256" key="1">
    <source>
        <dbReference type="SAM" id="SignalP"/>
    </source>
</evidence>
<dbReference type="InterPro" id="IPR007372">
    <property type="entry name" value="Lipid/polyisoprenoid-bd_YceI"/>
</dbReference>
<feature type="signal peptide" evidence="1">
    <location>
        <begin position="1"/>
        <end position="20"/>
    </location>
</feature>
<organism evidence="3 4">
    <name type="scientific">Runella rosea</name>
    <dbReference type="NCBI Taxonomy" id="2259595"/>
    <lineage>
        <taxon>Bacteria</taxon>
        <taxon>Pseudomonadati</taxon>
        <taxon>Bacteroidota</taxon>
        <taxon>Cytophagia</taxon>
        <taxon>Cytophagales</taxon>
        <taxon>Spirosomataceae</taxon>
        <taxon>Runella</taxon>
    </lineage>
</organism>
<dbReference type="EMBL" id="CP030850">
    <property type="protein sequence ID" value="AXE21302.1"/>
    <property type="molecule type" value="Genomic_DNA"/>
</dbReference>
<name>A0A344TRN1_9BACT</name>
<dbReference type="AlphaFoldDB" id="A0A344TRN1"/>
<proteinExistence type="predicted"/>
<feature type="chain" id="PRO_5016872569" evidence="1">
    <location>
        <begin position="21"/>
        <end position="185"/>
    </location>
</feature>
<dbReference type="Gene3D" id="2.40.128.110">
    <property type="entry name" value="Lipid/polyisoprenoid-binding, YceI-like"/>
    <property type="match status" value="1"/>
</dbReference>
<reference evidence="3 4" key="1">
    <citation type="submission" date="2018-07" db="EMBL/GenBank/DDBJ databases">
        <title>Genome sequencing of Runella.</title>
        <authorList>
            <person name="Baek M.-G."/>
            <person name="Yi H."/>
        </authorList>
    </citation>
    <scope>NUCLEOTIDE SEQUENCE [LARGE SCALE GENOMIC DNA]</scope>
    <source>
        <strain evidence="3 4">HYN0085</strain>
    </source>
</reference>
<dbReference type="Proteomes" id="UP000251993">
    <property type="component" value="Chromosome"/>
</dbReference>
<dbReference type="RefSeq" id="WP_114070063.1">
    <property type="nucleotide sequence ID" value="NZ_CP030850.1"/>
</dbReference>
<evidence type="ECO:0000259" key="2">
    <source>
        <dbReference type="Pfam" id="PF04264"/>
    </source>
</evidence>
<dbReference type="KEGG" id="run:DR864_27960"/>
<sequence length="185" mass="20651">MKTIIIILSISFASLGYLNAQNLYSTSNGETSFFSETPVENIAAVNKFGQAILNTSTNDIVVQMNMKQFDFPNKLMQEHFNENYIESAKYPKAVFKGKINEKIDFTKNGTYDISATGDFNLHGVSKPRTFKGKITVAQGSIGLTTDFEVALTEHNIEVPKVVFMKIAQTIQVKNKYSLAPYVSKK</sequence>
<feature type="domain" description="Lipid/polyisoprenoid-binding YceI-like" evidence="2">
    <location>
        <begin position="55"/>
        <end position="173"/>
    </location>
</feature>
<dbReference type="OrthoDB" id="116832at2"/>